<sequence>MTADETRRMPRWARHVMVFGLAAVALFSAGTVLALHTQREAVLVLARDKWWSEKITADDLTTVDIPSDRNLEAIQAGERDTVIGQTVTTGLPAGSVLTRKDLNSPEFPSGGAQLVGLRTEVGQRPAQPIRPGAEVCVSPLPAALPCDADGSSRGGSFRAYVADASEPDPIGVVVVDVMVSHTYARAALAAATRPIIVSLMGP</sequence>
<evidence type="ECO:0000313" key="2">
    <source>
        <dbReference type="Proteomes" id="UP000715441"/>
    </source>
</evidence>
<dbReference type="CDD" id="cd11614">
    <property type="entry name" value="SAF_CpaB_FlgA_like"/>
    <property type="match status" value="1"/>
</dbReference>
<dbReference type="EMBL" id="JAAXLS010000002">
    <property type="protein sequence ID" value="NKQ51978.1"/>
    <property type="molecule type" value="Genomic_DNA"/>
</dbReference>
<accession>A0ABX1IWW0</accession>
<dbReference type="Proteomes" id="UP000715441">
    <property type="component" value="Unassembled WGS sequence"/>
</dbReference>
<proteinExistence type="predicted"/>
<dbReference type="RefSeq" id="WP_168511444.1">
    <property type="nucleotide sequence ID" value="NZ_JAAXLS010000002.1"/>
</dbReference>
<keyword evidence="2" id="KW-1185">Reference proteome</keyword>
<evidence type="ECO:0000313" key="1">
    <source>
        <dbReference type="EMBL" id="NKQ51978.1"/>
    </source>
</evidence>
<name>A0ABX1IWW0_9PSEU</name>
<reference evidence="1 2" key="1">
    <citation type="submission" date="2020-04" db="EMBL/GenBank/DDBJ databases">
        <title>Novel species.</title>
        <authorList>
            <person name="Teo W.F.A."/>
            <person name="Lipun K."/>
            <person name="Srisuk N."/>
            <person name="Duangmal K."/>
        </authorList>
    </citation>
    <scope>NUCLEOTIDE SEQUENCE [LARGE SCALE GENOMIC DNA]</scope>
    <source>
        <strain evidence="1 2">K13G38</strain>
    </source>
</reference>
<comment type="caution">
    <text evidence="1">The sequence shown here is derived from an EMBL/GenBank/DDBJ whole genome shotgun (WGS) entry which is preliminary data.</text>
</comment>
<gene>
    <name evidence="1" type="ORF">HFP15_03675</name>
</gene>
<evidence type="ECO:0008006" key="3">
    <source>
        <dbReference type="Google" id="ProtNLM"/>
    </source>
</evidence>
<protein>
    <recommendedName>
        <fullName evidence="3">SAF domain-containing protein</fullName>
    </recommendedName>
</protein>
<organism evidence="1 2">
    <name type="scientific">Amycolatopsis acididurans</name>
    <dbReference type="NCBI Taxonomy" id="2724524"/>
    <lineage>
        <taxon>Bacteria</taxon>
        <taxon>Bacillati</taxon>
        <taxon>Actinomycetota</taxon>
        <taxon>Actinomycetes</taxon>
        <taxon>Pseudonocardiales</taxon>
        <taxon>Pseudonocardiaceae</taxon>
        <taxon>Amycolatopsis</taxon>
    </lineage>
</organism>